<name>A0A1Z4C2G4_9GAMM</name>
<dbReference type="KEGG" id="mpsy:CEK71_17550"/>
<gene>
    <name evidence="2" type="ORF">CEK71_17550</name>
</gene>
<feature type="domain" description="DUF927" evidence="1">
    <location>
        <begin position="104"/>
        <end position="318"/>
    </location>
</feature>
<dbReference type="Proteomes" id="UP000197019">
    <property type="component" value="Chromosome"/>
</dbReference>
<dbReference type="EMBL" id="CP022129">
    <property type="protein sequence ID" value="ASF47726.1"/>
    <property type="molecule type" value="Genomic_DNA"/>
</dbReference>
<evidence type="ECO:0000313" key="3">
    <source>
        <dbReference type="Proteomes" id="UP000197019"/>
    </source>
</evidence>
<protein>
    <recommendedName>
        <fullName evidence="1">DUF927 domain-containing protein</fullName>
    </recommendedName>
</protein>
<reference evidence="2 3" key="1">
    <citation type="submission" date="2017-06" db="EMBL/GenBank/DDBJ databases">
        <title>Genome Sequencing of the methanotroph Methylovulum psychrotolerants str. HV10-M2 isolated from a high-altitude environment.</title>
        <authorList>
            <person name="Mateos-Rivera A."/>
        </authorList>
    </citation>
    <scope>NUCLEOTIDE SEQUENCE [LARGE SCALE GENOMIC DNA]</scope>
    <source>
        <strain evidence="2 3">HV10_M2</strain>
    </source>
</reference>
<sequence>MTKKCTSKSKPDCRYTYKQKNNRIYVVDNSTNTTKCLTNFTVQIIKEIVCEKIDGNTECSVQIKGVMESGQILKTITLSATDFENGKWLRKHWGIHPKLNELEIKEAGKHLVEAIQKLNTNDYPKECVYYRIGLSCEGENRKFLFGNGAITPTGIELSSRSHLPEQLRYYQLPSNAKSPAIKLSIQNVFKLLAFSDENPNIGALLCVASFRAVISMWLPVDHWFFLVGKKATYKSSIAELIQAFFGVMDRDQALVNWKSTTCGLENLAKVARNGVLCVDDFVYPKTSNRASEFTQKADDLLRSIANGSPKSRATPHGTGIEDSVRLNCLVISTGEFPPNDSKESLHHRGIYVPFNAGDIELDKLSYVQELARAGSFACANVAFIQFLLSDYDKYAQLADSLFKKYRKQVTQELVGDARRASHIAGLLVAWNFFCRFAYKNDVISKGKAKSYLRDVRHVLIELMLQQEAIYTASPGHVFIEGLKQAFLEGKAHLIDSQTGNQPKAVRTFINDITTIP</sequence>
<evidence type="ECO:0000313" key="2">
    <source>
        <dbReference type="EMBL" id="ASF47726.1"/>
    </source>
</evidence>
<evidence type="ECO:0000259" key="1">
    <source>
        <dbReference type="Pfam" id="PF06048"/>
    </source>
</evidence>
<dbReference type="Pfam" id="PF06048">
    <property type="entry name" value="DUF927"/>
    <property type="match status" value="1"/>
</dbReference>
<dbReference type="RefSeq" id="WP_088620596.1">
    <property type="nucleotide sequence ID" value="NZ_CP022129.1"/>
</dbReference>
<dbReference type="OrthoDB" id="9987339at2"/>
<keyword evidence="3" id="KW-1185">Reference proteome</keyword>
<accession>A0A1Z4C2G4</accession>
<organism evidence="2 3">
    <name type="scientific">Methylovulum psychrotolerans</name>
    <dbReference type="NCBI Taxonomy" id="1704499"/>
    <lineage>
        <taxon>Bacteria</taxon>
        <taxon>Pseudomonadati</taxon>
        <taxon>Pseudomonadota</taxon>
        <taxon>Gammaproteobacteria</taxon>
        <taxon>Methylococcales</taxon>
        <taxon>Methylococcaceae</taxon>
        <taxon>Methylovulum</taxon>
    </lineage>
</organism>
<dbReference type="InterPro" id="IPR009270">
    <property type="entry name" value="DUF927"/>
</dbReference>
<dbReference type="AlphaFoldDB" id="A0A1Z4C2G4"/>
<proteinExistence type="predicted"/>